<name>A0AAW6VKV6_9BACT</name>
<sequence length="75" mass="8787">MSNKIELEENEAETINERILMNIDILKFLRLSSELYLDFGYELNLPIDEYGKGFNLVFENTLSELEDLIVKENSL</sequence>
<reference evidence="1" key="1">
    <citation type="journal article" date="2023" name="Antibiotics">
        <title>Genomic Characterization of Antibiotic-Resistant Campylobacterales Isolated from Chilean Poultry Meat.</title>
        <authorList>
            <person name="Concha-Toloza M."/>
            <person name="Lopez-Cantillo M."/>
            <person name="Molina-Mora J.A."/>
            <person name="Collado L."/>
        </authorList>
    </citation>
    <scope>NUCLEOTIDE SEQUENCE</scope>
    <source>
        <strain evidence="1">FR1p273A</strain>
    </source>
</reference>
<dbReference type="AlphaFoldDB" id="A0AAW6VKV6"/>
<evidence type="ECO:0000313" key="2">
    <source>
        <dbReference type="Proteomes" id="UP001237843"/>
    </source>
</evidence>
<dbReference type="EMBL" id="JAQTJH010000003">
    <property type="protein sequence ID" value="MDK2061643.1"/>
    <property type="molecule type" value="Genomic_DNA"/>
</dbReference>
<evidence type="ECO:0000313" key="1">
    <source>
        <dbReference type="EMBL" id="MDK2061643.1"/>
    </source>
</evidence>
<proteinExistence type="predicted"/>
<organism evidence="1 2">
    <name type="scientific">Aliarcobacter butzleri</name>
    <dbReference type="NCBI Taxonomy" id="28197"/>
    <lineage>
        <taxon>Bacteria</taxon>
        <taxon>Pseudomonadati</taxon>
        <taxon>Campylobacterota</taxon>
        <taxon>Epsilonproteobacteria</taxon>
        <taxon>Campylobacterales</taxon>
        <taxon>Arcobacteraceae</taxon>
        <taxon>Aliarcobacter</taxon>
    </lineage>
</organism>
<accession>A0AAW6VKV6</accession>
<dbReference type="RefSeq" id="WP_237922631.1">
    <property type="nucleotide sequence ID" value="NZ_CP183408.1"/>
</dbReference>
<dbReference type="Proteomes" id="UP001237843">
    <property type="component" value="Unassembled WGS sequence"/>
</dbReference>
<comment type="caution">
    <text evidence="1">The sequence shown here is derived from an EMBL/GenBank/DDBJ whole genome shotgun (WGS) entry which is preliminary data.</text>
</comment>
<reference evidence="1" key="2">
    <citation type="submission" date="2023-02" db="EMBL/GenBank/DDBJ databases">
        <authorList>
            <person name="Concha-Toloza M."/>
            <person name="Lopez-Cantillo M."/>
            <person name="Molina-Mora J."/>
            <person name="Collado L."/>
        </authorList>
    </citation>
    <scope>NUCLEOTIDE SEQUENCE</scope>
    <source>
        <strain evidence="1">FR1p273A</strain>
    </source>
</reference>
<protein>
    <submittedName>
        <fullName evidence="1">Uncharacterized protein</fullName>
    </submittedName>
</protein>
<gene>
    <name evidence="1" type="ORF">PT520_03790</name>
</gene>